<reference evidence="3" key="1">
    <citation type="submission" date="2016-05" db="EMBL/GenBank/DDBJ databases">
        <title>Genome sequence of Lactobacillus helveticus FAM8105.</title>
        <authorList>
            <person name="Ahrens C."/>
            <person name="Schmid M."/>
        </authorList>
    </citation>
    <scope>NUCLEOTIDE SEQUENCE [LARGE SCALE GENOMIC DNA]</scope>
    <source>
        <strain evidence="3">FAM8105</strain>
    </source>
</reference>
<feature type="compositionally biased region" description="Polar residues" evidence="1">
    <location>
        <begin position="22"/>
        <end position="39"/>
    </location>
</feature>
<feature type="compositionally biased region" description="Basic and acidic residues" evidence="1">
    <location>
        <begin position="92"/>
        <end position="111"/>
    </location>
</feature>
<dbReference type="Proteomes" id="UP000234562">
    <property type="component" value="Chromosome"/>
</dbReference>
<dbReference type="EMBL" id="CP015496">
    <property type="protein sequence ID" value="AUI73889.1"/>
    <property type="molecule type" value="Genomic_DNA"/>
</dbReference>
<evidence type="ECO:0000313" key="2">
    <source>
        <dbReference type="EMBL" id="AUI73889.1"/>
    </source>
</evidence>
<gene>
    <name evidence="2" type="ORF">Lh8105_03020</name>
</gene>
<dbReference type="RefSeq" id="WP_041810734.1">
    <property type="nucleotide sequence ID" value="NZ_CP015496.1"/>
</dbReference>
<sequence>MNKKEPDTTSSDDETKQDQTKQETVIQQVTTNAEDNNAATELEKKSASENTVAKTVQPEEKEVNQQVADPTKDSTETEDDATAKQVETQTFEVKRDTKAVSEKALSESKAQDETKHTDFIIDKDTVGRNDQITINFNTNEAKAGYIDKIVIPEVGDGLDASGTYEASPGKFQGDYGSVDEPVYEEEKKAWVITDRFTKTNSNNQSIVLTTKSNFDQNKLHSTGTFARKAYLY</sequence>
<feature type="region of interest" description="Disordered" evidence="1">
    <location>
        <begin position="1"/>
        <end position="111"/>
    </location>
</feature>
<feature type="compositionally biased region" description="Basic and acidic residues" evidence="1">
    <location>
        <begin position="1"/>
        <end position="21"/>
    </location>
</feature>
<evidence type="ECO:0000256" key="1">
    <source>
        <dbReference type="SAM" id="MobiDB-lite"/>
    </source>
</evidence>
<evidence type="ECO:0000313" key="3">
    <source>
        <dbReference type="Proteomes" id="UP000234562"/>
    </source>
</evidence>
<accession>A0AAU8XSX8</accession>
<dbReference type="AlphaFoldDB" id="A0AAU8XSX8"/>
<protein>
    <submittedName>
        <fullName evidence="2">Uncharacterized protein</fullName>
    </submittedName>
</protein>
<proteinExistence type="predicted"/>
<organism evidence="2 3">
    <name type="scientific">Lactobacillus helveticus</name>
    <name type="common">Lactobacillus suntoryeus</name>
    <dbReference type="NCBI Taxonomy" id="1587"/>
    <lineage>
        <taxon>Bacteria</taxon>
        <taxon>Bacillati</taxon>
        <taxon>Bacillota</taxon>
        <taxon>Bacilli</taxon>
        <taxon>Lactobacillales</taxon>
        <taxon>Lactobacillaceae</taxon>
        <taxon>Lactobacillus</taxon>
    </lineage>
</organism>
<name>A0AAU8XSX8_LACHE</name>